<protein>
    <submittedName>
        <fullName evidence="3">Uncharacterized protein</fullName>
    </submittedName>
</protein>
<evidence type="ECO:0000256" key="2">
    <source>
        <dbReference type="SAM" id="SignalP"/>
    </source>
</evidence>
<dbReference type="Proteomes" id="UP000887568">
    <property type="component" value="Unplaced"/>
</dbReference>
<dbReference type="RefSeq" id="XP_038073905.1">
    <property type="nucleotide sequence ID" value="XM_038217977.1"/>
</dbReference>
<proteinExistence type="predicted"/>
<dbReference type="OrthoDB" id="10335047at2759"/>
<dbReference type="OMA" id="RMVPASM"/>
<name>A0A914BDI1_PATMI</name>
<feature type="compositionally biased region" description="Polar residues" evidence="1">
    <location>
        <begin position="31"/>
        <end position="53"/>
    </location>
</feature>
<feature type="signal peptide" evidence="2">
    <location>
        <begin position="1"/>
        <end position="23"/>
    </location>
</feature>
<dbReference type="GeneID" id="119741988"/>
<evidence type="ECO:0000313" key="4">
    <source>
        <dbReference type="Proteomes" id="UP000887568"/>
    </source>
</evidence>
<feature type="chain" id="PRO_5037962787" evidence="2">
    <location>
        <begin position="24"/>
        <end position="122"/>
    </location>
</feature>
<reference evidence="3" key="1">
    <citation type="submission" date="2022-11" db="UniProtKB">
        <authorList>
            <consortium name="EnsemblMetazoa"/>
        </authorList>
    </citation>
    <scope>IDENTIFICATION</scope>
</reference>
<dbReference type="AlphaFoldDB" id="A0A914BDI1"/>
<keyword evidence="4" id="KW-1185">Reference proteome</keyword>
<sequence>MTCNKLLATACLLLIYAVWTSQAVNYYKQNKENTNYSPPSRSRLPSQGQTGPSNALWIRTRDAPTETLRYRTPMDRRMVPASMLFGDRTPEKRLFEDLFPSDDSALSRYRRIAALLESKDDF</sequence>
<evidence type="ECO:0000313" key="3">
    <source>
        <dbReference type="EnsemblMetazoa" id="XP_038073905.1"/>
    </source>
</evidence>
<accession>A0A914BDI1</accession>
<feature type="region of interest" description="Disordered" evidence="1">
    <location>
        <begin position="31"/>
        <end position="55"/>
    </location>
</feature>
<evidence type="ECO:0000256" key="1">
    <source>
        <dbReference type="SAM" id="MobiDB-lite"/>
    </source>
</evidence>
<keyword evidence="2" id="KW-0732">Signal</keyword>
<organism evidence="3 4">
    <name type="scientific">Patiria miniata</name>
    <name type="common">Bat star</name>
    <name type="synonym">Asterina miniata</name>
    <dbReference type="NCBI Taxonomy" id="46514"/>
    <lineage>
        <taxon>Eukaryota</taxon>
        <taxon>Metazoa</taxon>
        <taxon>Echinodermata</taxon>
        <taxon>Eleutherozoa</taxon>
        <taxon>Asterozoa</taxon>
        <taxon>Asteroidea</taxon>
        <taxon>Valvatacea</taxon>
        <taxon>Valvatida</taxon>
        <taxon>Asterinidae</taxon>
        <taxon>Patiria</taxon>
    </lineage>
</organism>
<dbReference type="EnsemblMetazoa" id="XM_038217977.1">
    <property type="protein sequence ID" value="XP_038073905.1"/>
    <property type="gene ID" value="LOC119741988"/>
</dbReference>